<protein>
    <submittedName>
        <fullName evidence="2">Uncharacterized protein</fullName>
    </submittedName>
</protein>
<evidence type="ECO:0000256" key="1">
    <source>
        <dbReference type="SAM" id="MobiDB-lite"/>
    </source>
</evidence>
<evidence type="ECO:0000313" key="2">
    <source>
        <dbReference type="EMBL" id="KKL25452.1"/>
    </source>
</evidence>
<name>A0A0F9CG71_9ZZZZ</name>
<feature type="compositionally biased region" description="Basic residues" evidence="1">
    <location>
        <begin position="41"/>
        <end position="57"/>
    </location>
</feature>
<sequence>MTVQEAFNNLKKLVEEGKVPVLLRGTKPGEYERHLREMTRRSSRARPGRKKKMRNKSISKLLQYNQILL</sequence>
<reference evidence="2" key="1">
    <citation type="journal article" date="2015" name="Nature">
        <title>Complex archaea that bridge the gap between prokaryotes and eukaryotes.</title>
        <authorList>
            <person name="Spang A."/>
            <person name="Saw J.H."/>
            <person name="Jorgensen S.L."/>
            <person name="Zaremba-Niedzwiedzka K."/>
            <person name="Martijn J."/>
            <person name="Lind A.E."/>
            <person name="van Eijk R."/>
            <person name="Schleper C."/>
            <person name="Guy L."/>
            <person name="Ettema T.J."/>
        </authorList>
    </citation>
    <scope>NUCLEOTIDE SEQUENCE</scope>
</reference>
<dbReference type="AlphaFoldDB" id="A0A0F9CG71"/>
<dbReference type="EMBL" id="LAZR01036210">
    <property type="protein sequence ID" value="KKL25452.1"/>
    <property type="molecule type" value="Genomic_DNA"/>
</dbReference>
<comment type="caution">
    <text evidence="2">The sequence shown here is derived from an EMBL/GenBank/DDBJ whole genome shotgun (WGS) entry which is preliminary data.</text>
</comment>
<feature type="region of interest" description="Disordered" evidence="1">
    <location>
        <begin position="36"/>
        <end position="57"/>
    </location>
</feature>
<proteinExistence type="predicted"/>
<accession>A0A0F9CG71</accession>
<gene>
    <name evidence="2" type="ORF">LCGC14_2405160</name>
</gene>
<organism evidence="2">
    <name type="scientific">marine sediment metagenome</name>
    <dbReference type="NCBI Taxonomy" id="412755"/>
    <lineage>
        <taxon>unclassified sequences</taxon>
        <taxon>metagenomes</taxon>
        <taxon>ecological metagenomes</taxon>
    </lineage>
</organism>